<evidence type="ECO:0000313" key="1">
    <source>
        <dbReference type="EMBL" id="CUG57553.1"/>
    </source>
</evidence>
<reference evidence="2" key="1">
    <citation type="submission" date="2015-09" db="EMBL/GenBank/DDBJ databases">
        <authorList>
            <consortium name="Pathogen Informatics"/>
        </authorList>
    </citation>
    <scope>NUCLEOTIDE SEQUENCE [LARGE SCALE GENOMIC DNA]</scope>
    <source>
        <strain evidence="2">Lake Konstanz</strain>
    </source>
</reference>
<gene>
    <name evidence="1" type="ORF">BSAL_81510</name>
</gene>
<sequence length="938" mass="94877">DIASSGTVTALTVAGGSSVTIQGGAVGTVSLLGSLPITLAVSGGGSVGAISSSAAVSDLSIIGDGSTFGCMTFTQVLAAATFSFSGISFTSNACSFLSCSAGVSGGFGMYVGGYSYHALSGFAVITIGGSLSGDVDIVWNASRLLVSGWAYTAAFGLNDFTSSSTFRLLVQDCADCTNCGGVSGVSKSLNMFVSRLLFVNDILPPTFAVTVLGSKVSITTTGTDISLIKLGYTGGVITSPITIVADSQTQITYPTGNFLHFVSTTTAVVSVSILGTISNINTDGTVDNAIMRCDSSMNGGMTVTVGGPWSTLGGTVAIGGGATTIALVVLPTGQLLSGRVISVGGAVTSVTIAASSANPATTMIDSTSGLIGPILSLDGGASSVVISFVSCVVKAGTSVLTSSGTIASVTVDASTATISTLSSAFSINTLGTGPNVFQFSSATSMTAGGSLLNVVSTAQYGFSWLTPCIATTSCTMQTTGTSPMVNIGGASSSVTISSTSTTFVYNTGALFNSVGDITVASGGSLVTFVRSVFTGNAPLMLFQGGVTSLGVTLTRCSMTLTATAIVSFTGLSVLTVSAMMTDSAVTVSSSTSAAVIHLIPAAVATTTVTAFTVSMIGNVFQLTAPSGSSILVWFASTSAVTITSSQCTFFITNVTDFYESSTALTFTSAVLLSKTTSDTNTFSFQGLVATHPFAPLGITSQRALLRLSAASTVTSSTFSFTCMDHPYLSSTDSIFSAGAAVTSSIIIMNSSLFGTLDSTAFPSFFGITPPTFTSTHVSIIGSDLRFTNALPANQASGFTSVTLQCAYGGYITDLASDTLSSDYLAVLVTQADPSEGCSSLYASCWIMPVYVTPSPSRTHSYSLPSLSVQHTSSSSRSESLSFEPEVLEVYDHNVFAITKTYGSTVFFSGSSVTYMNQVVGTVNVSSGASVTHLSSWPC</sequence>
<evidence type="ECO:0000313" key="2">
    <source>
        <dbReference type="Proteomes" id="UP000051952"/>
    </source>
</evidence>
<organism evidence="1 2">
    <name type="scientific">Bodo saltans</name>
    <name type="common">Flagellated protozoan</name>
    <dbReference type="NCBI Taxonomy" id="75058"/>
    <lineage>
        <taxon>Eukaryota</taxon>
        <taxon>Discoba</taxon>
        <taxon>Euglenozoa</taxon>
        <taxon>Kinetoplastea</taxon>
        <taxon>Metakinetoplastina</taxon>
        <taxon>Eubodonida</taxon>
        <taxon>Bodonidae</taxon>
        <taxon>Bodo</taxon>
    </lineage>
</organism>
<name>A0A0S4J1P8_BODSA</name>
<dbReference type="VEuPathDB" id="TriTrypDB:BSAL_81510"/>
<dbReference type="EMBL" id="CYKH01000884">
    <property type="protein sequence ID" value="CUG57553.1"/>
    <property type="molecule type" value="Genomic_DNA"/>
</dbReference>
<dbReference type="Proteomes" id="UP000051952">
    <property type="component" value="Unassembled WGS sequence"/>
</dbReference>
<feature type="non-terminal residue" evidence="1">
    <location>
        <position position="1"/>
    </location>
</feature>
<dbReference type="AlphaFoldDB" id="A0A0S4J1P8"/>
<keyword evidence="2" id="KW-1185">Reference proteome</keyword>
<accession>A0A0S4J1P8</accession>
<protein>
    <submittedName>
        <fullName evidence="1">Membrane-associated protein, putative</fullName>
    </submittedName>
</protein>
<feature type="non-terminal residue" evidence="1">
    <location>
        <position position="938"/>
    </location>
</feature>
<proteinExistence type="predicted"/>